<reference evidence="2 3" key="1">
    <citation type="journal article" date="2014" name="BMC Genomics">
        <title>Genome and secretome analysis of the hemibiotrophic fungal pathogen, Moniliophthora roreri, which causes frosty pod rot disease of cacao: mechanisms of the biotrophic and necrotrophic phases.</title>
        <authorList>
            <person name="Meinhardt L.W."/>
            <person name="Costa G.G.L."/>
            <person name="Thomazella D.P.T."/>
            <person name="Teixeira P.J.P.L."/>
            <person name="Carazzolle M.F."/>
            <person name="Schuster S.C."/>
            <person name="Carlson J.E."/>
            <person name="Guiltinan M.J."/>
            <person name="Mieczkowski P."/>
            <person name="Farmer A."/>
            <person name="Ramaraj T."/>
            <person name="Crozier J."/>
            <person name="Davis R.E."/>
            <person name="Shao J."/>
            <person name="Melnick R.L."/>
            <person name="Pereira G.A.G."/>
            <person name="Bailey B.A."/>
        </authorList>
    </citation>
    <scope>NUCLEOTIDE SEQUENCE [LARGE SCALE GENOMIC DNA]</scope>
    <source>
        <strain evidence="2 3">MCA 2997</strain>
    </source>
</reference>
<dbReference type="OrthoDB" id="2883378at2759"/>
<organism evidence="2 3">
    <name type="scientific">Moniliophthora roreri (strain MCA 2997)</name>
    <name type="common">Cocoa frosty pod rot fungus</name>
    <name type="synonym">Crinipellis roreri</name>
    <dbReference type="NCBI Taxonomy" id="1381753"/>
    <lineage>
        <taxon>Eukaryota</taxon>
        <taxon>Fungi</taxon>
        <taxon>Dikarya</taxon>
        <taxon>Basidiomycota</taxon>
        <taxon>Agaricomycotina</taxon>
        <taxon>Agaricomycetes</taxon>
        <taxon>Agaricomycetidae</taxon>
        <taxon>Agaricales</taxon>
        <taxon>Marasmiineae</taxon>
        <taxon>Marasmiaceae</taxon>
        <taxon>Moniliophthora</taxon>
    </lineage>
</organism>
<dbReference type="Gene3D" id="3.80.10.10">
    <property type="entry name" value="Ribonuclease Inhibitor"/>
    <property type="match status" value="1"/>
</dbReference>
<dbReference type="InterPro" id="IPR036047">
    <property type="entry name" value="F-box-like_dom_sf"/>
</dbReference>
<dbReference type="EMBL" id="AWSO01000525">
    <property type="protein sequence ID" value="ESK89744.1"/>
    <property type="molecule type" value="Genomic_DNA"/>
</dbReference>
<name>V2YDH8_MONRO</name>
<keyword evidence="3" id="KW-1185">Reference proteome</keyword>
<dbReference type="HOGENOM" id="CLU_018544_12_1_1"/>
<evidence type="ECO:0000259" key="1">
    <source>
        <dbReference type="Pfam" id="PF12937"/>
    </source>
</evidence>
<evidence type="ECO:0000313" key="3">
    <source>
        <dbReference type="Proteomes" id="UP000017559"/>
    </source>
</evidence>
<proteinExistence type="predicted"/>
<dbReference type="AlphaFoldDB" id="V2YDH8"/>
<dbReference type="Pfam" id="PF12937">
    <property type="entry name" value="F-box-like"/>
    <property type="match status" value="1"/>
</dbReference>
<feature type="domain" description="F-box" evidence="1">
    <location>
        <begin position="102"/>
        <end position="157"/>
    </location>
</feature>
<dbReference type="SUPFAM" id="SSF52047">
    <property type="entry name" value="RNI-like"/>
    <property type="match status" value="1"/>
</dbReference>
<protein>
    <recommendedName>
        <fullName evidence="1">F-box domain-containing protein</fullName>
    </recommendedName>
</protein>
<gene>
    <name evidence="2" type="ORF">Moror_16885</name>
</gene>
<sequence length="525" mass="59385">MPSRAYQTCYLCGTVKAPNTYRRQLEDYPRPPDHLLRSNDIAGYPEDVHLSTFYASAKKDRAWLQSNLEYLENHVLPSLRKTLARVNKVVDEYAVALSPVRALPTEVLITIMSLCVTEEGVDLLNIRSSSAWSASQVCRRWRDIALDIPSLWSHINIDLRKQESFLYGPRYIGLPSILKMFFDRSHPLLLRTTFACDSATHLAKSLLATLFQYSYRWRTVDIDVVPALAFNSASRVTEAPHLESLKTNWMFFMQEHNYPASVISLSGNASQLRSLSLLGERRGAVRELSTIALPWTQLTTLNVEGNFVTDFIILAMTPNIRTCHLITKAVALDAPPIDIRLTKLRTLKLTGYSVYFLRSLSAPALVSLTIEDTPPQHCGVDRILPFINRSACSLQKLAFEAIPFTRQVLPLLQAVPTLAGLYMDIALQDDSLQFDLLLSALMYSDPGHDCVLPRLKELSISTYSHNPINASILVDMVKSRRLVGQGSGVTRLHRFYLRTNAEWNNLFDELKNLKEEGFDVVFDLH</sequence>
<comment type="caution">
    <text evidence="2">The sequence shown here is derived from an EMBL/GenBank/DDBJ whole genome shotgun (WGS) entry which is preliminary data.</text>
</comment>
<dbReference type="KEGG" id="mrr:Moror_16885"/>
<dbReference type="Gene3D" id="1.20.1280.50">
    <property type="match status" value="1"/>
</dbReference>
<dbReference type="PANTHER" id="PTHR38926:SF73">
    <property type="entry name" value="F-BOX DOMAIN-CONTAINING PROTEIN"/>
    <property type="match status" value="1"/>
</dbReference>
<accession>V2YDH8</accession>
<dbReference type="InterPro" id="IPR032675">
    <property type="entry name" value="LRR_dom_sf"/>
</dbReference>
<dbReference type="InterPro" id="IPR001810">
    <property type="entry name" value="F-box_dom"/>
</dbReference>
<dbReference type="SUPFAM" id="SSF81383">
    <property type="entry name" value="F-box domain"/>
    <property type="match status" value="1"/>
</dbReference>
<dbReference type="Proteomes" id="UP000017559">
    <property type="component" value="Unassembled WGS sequence"/>
</dbReference>
<dbReference type="PANTHER" id="PTHR38926">
    <property type="entry name" value="F-BOX DOMAIN CONTAINING PROTEIN, EXPRESSED"/>
    <property type="match status" value="1"/>
</dbReference>
<evidence type="ECO:0000313" key="2">
    <source>
        <dbReference type="EMBL" id="ESK89744.1"/>
    </source>
</evidence>